<name>A0A4Q1CHF5_9BACT</name>
<feature type="chain" id="PRO_5020194679" evidence="1">
    <location>
        <begin position="21"/>
        <end position="730"/>
    </location>
</feature>
<keyword evidence="3" id="KW-1185">Reference proteome</keyword>
<dbReference type="EMBL" id="SDHW01000004">
    <property type="protein sequence ID" value="RXK59341.1"/>
    <property type="molecule type" value="Genomic_DNA"/>
</dbReference>
<proteinExistence type="predicted"/>
<feature type="signal peptide" evidence="1">
    <location>
        <begin position="1"/>
        <end position="20"/>
    </location>
</feature>
<evidence type="ECO:0000313" key="3">
    <source>
        <dbReference type="Proteomes" id="UP000290204"/>
    </source>
</evidence>
<evidence type="ECO:0000256" key="1">
    <source>
        <dbReference type="SAM" id="SignalP"/>
    </source>
</evidence>
<protein>
    <submittedName>
        <fullName evidence="2">Uncharacterized protein</fullName>
    </submittedName>
</protein>
<dbReference type="AlphaFoldDB" id="A0A4Q1CHF5"/>
<gene>
    <name evidence="2" type="ORF">ESA94_14495</name>
</gene>
<dbReference type="RefSeq" id="WP_129131644.1">
    <property type="nucleotide sequence ID" value="NZ_SDHW01000004.1"/>
</dbReference>
<accession>A0A4Q1CHF5</accession>
<reference evidence="2 3" key="1">
    <citation type="submission" date="2019-01" db="EMBL/GenBank/DDBJ databases">
        <title>Lacibacter sp. strain TTM-7.</title>
        <authorList>
            <person name="Chen W.-M."/>
        </authorList>
    </citation>
    <scope>NUCLEOTIDE SEQUENCE [LARGE SCALE GENOMIC DNA]</scope>
    <source>
        <strain evidence="2 3">TTM-7</strain>
    </source>
</reference>
<dbReference type="Proteomes" id="UP000290204">
    <property type="component" value="Unassembled WGS sequence"/>
</dbReference>
<comment type="caution">
    <text evidence="2">The sequence shown here is derived from an EMBL/GenBank/DDBJ whole genome shotgun (WGS) entry which is preliminary data.</text>
</comment>
<evidence type="ECO:0000313" key="2">
    <source>
        <dbReference type="EMBL" id="RXK59341.1"/>
    </source>
</evidence>
<keyword evidence="1" id="KW-0732">Signal</keyword>
<sequence>MRKYALFILFQIYAGTVLMAQSQNRITFDTSKVEIPMSRVIWHENIDKEQKRTDKVDGKVDNFLKLTSNEDLNIQITDVILREVDEMQIRIERGEGDNNFKIGQLRSLRELLQAIAGRAKEKEVPPMIPLLFTSYEEVMKRQSTGQSVLSVFEKLPYQGTEILSGIFTQLKEAQQIKNMAFLKKVQLNPSNILSGIAAFSDQPFADSLIEVAANKIPLEVYTYAQAVKTPAAQVIRRNKNPKVQTIAKLSSIMNGTLYLPFLDELLSGQLAIDDIKAVVENELAYYKLIVKTQIKYYNRISQGDTPVLAPVLFQMLERKATDVFVNVMNDLHDSPDAVRMRVSDPLTSEEIYYLLVTTEEVIYTSTYTKLYDRMMTRFPGRRSDSLMMAVHFDRFKKFIKMAANYNRLDDFLKSMPEIRSNQLMYAFVQGLQKTSSLEDAVDVADSYGSITNVDLQNFLKRQVKENYEKSLQVKDRRGEVIYNILLTLFKSAADTSMNLSALLGIPPVYKVDFNSITDDSGRVVQHVFFYGDEDGITSFRNFMGMFNGKPEWKVVTGKEWVTITSTKGKPYTIYANLPLDYKQDLDAQAQAHLIEYLNKNNINPSFVVHRGHSYHLKYTLQQMLPSSRIVMLGSCGGYQNLAKILNVNEDAHIISTKQVGSYSVNEPILRALNDDIRNGRNIEWIPLWQQIANSVKSDVRASELLKDYVPPHKNLGAIFIKAYRKATGEM</sequence>
<dbReference type="OrthoDB" id="620210at2"/>
<organism evidence="2 3">
    <name type="scientific">Lacibacter luteus</name>
    <dbReference type="NCBI Taxonomy" id="2508719"/>
    <lineage>
        <taxon>Bacteria</taxon>
        <taxon>Pseudomonadati</taxon>
        <taxon>Bacteroidota</taxon>
        <taxon>Chitinophagia</taxon>
        <taxon>Chitinophagales</taxon>
        <taxon>Chitinophagaceae</taxon>
        <taxon>Lacibacter</taxon>
    </lineage>
</organism>